<dbReference type="PANTHER" id="PTHR22930">
    <property type="match status" value="1"/>
</dbReference>
<protein>
    <recommendedName>
        <fullName evidence="9">DDE Tnp4 domain-containing protein</fullName>
    </recommendedName>
</protein>
<keyword evidence="7" id="KW-0539">Nucleus</keyword>
<feature type="region of interest" description="Disordered" evidence="8">
    <location>
        <begin position="346"/>
        <end position="372"/>
    </location>
</feature>
<organism evidence="10 11">
    <name type="scientific">Patiria miniata</name>
    <name type="common">Bat star</name>
    <name type="synonym">Asterina miniata</name>
    <dbReference type="NCBI Taxonomy" id="46514"/>
    <lineage>
        <taxon>Eukaryota</taxon>
        <taxon>Metazoa</taxon>
        <taxon>Echinodermata</taxon>
        <taxon>Eleutherozoa</taxon>
        <taxon>Asterozoa</taxon>
        <taxon>Asteroidea</taxon>
        <taxon>Valvatacea</taxon>
        <taxon>Valvatida</taxon>
        <taxon>Asterinidae</taxon>
        <taxon>Patiria</taxon>
    </lineage>
</organism>
<reference evidence="10" key="1">
    <citation type="submission" date="2022-11" db="UniProtKB">
        <authorList>
            <consortium name="EnsemblMetazoa"/>
        </authorList>
    </citation>
    <scope>IDENTIFICATION</scope>
</reference>
<evidence type="ECO:0000256" key="8">
    <source>
        <dbReference type="SAM" id="MobiDB-lite"/>
    </source>
</evidence>
<dbReference type="AlphaFoldDB" id="A0A913ZQE0"/>
<dbReference type="GO" id="GO:0005634">
    <property type="term" value="C:nucleus"/>
    <property type="evidence" value="ECO:0007669"/>
    <property type="project" value="UniProtKB-SubCell"/>
</dbReference>
<comment type="similarity">
    <text evidence="3">Belongs to the HARBI1 family.</text>
</comment>
<evidence type="ECO:0000256" key="6">
    <source>
        <dbReference type="ARBA" id="ARBA00022801"/>
    </source>
</evidence>
<accession>A0A913ZQE0</accession>
<keyword evidence="5" id="KW-0479">Metal-binding</keyword>
<dbReference type="GeneID" id="119725829"/>
<dbReference type="Pfam" id="PF13359">
    <property type="entry name" value="DDE_Tnp_4"/>
    <property type="match status" value="1"/>
</dbReference>
<dbReference type="OMA" id="HIQIKPP"/>
<evidence type="ECO:0000259" key="9">
    <source>
        <dbReference type="Pfam" id="PF13359"/>
    </source>
</evidence>
<dbReference type="InterPro" id="IPR045249">
    <property type="entry name" value="HARBI1-like"/>
</dbReference>
<comment type="cofactor">
    <cofactor evidence="1">
        <name>a divalent metal cation</name>
        <dbReference type="ChEBI" id="CHEBI:60240"/>
    </cofactor>
</comment>
<keyword evidence="4" id="KW-0540">Nuclease</keyword>
<comment type="subcellular location">
    <subcellularLocation>
        <location evidence="2">Nucleus</location>
    </subcellularLocation>
</comment>
<evidence type="ECO:0000256" key="2">
    <source>
        <dbReference type="ARBA" id="ARBA00004123"/>
    </source>
</evidence>
<dbReference type="InterPro" id="IPR027806">
    <property type="entry name" value="HARBI1_dom"/>
</dbReference>
<dbReference type="Proteomes" id="UP000887568">
    <property type="component" value="Unplaced"/>
</dbReference>
<dbReference type="OrthoDB" id="8928178at2759"/>
<feature type="compositionally biased region" description="Acidic residues" evidence="8">
    <location>
        <begin position="346"/>
        <end position="355"/>
    </location>
</feature>
<evidence type="ECO:0000256" key="1">
    <source>
        <dbReference type="ARBA" id="ARBA00001968"/>
    </source>
</evidence>
<name>A0A913ZQE0_PATMI</name>
<dbReference type="RefSeq" id="XP_038053345.1">
    <property type="nucleotide sequence ID" value="XM_038197417.1"/>
</dbReference>
<evidence type="ECO:0000256" key="5">
    <source>
        <dbReference type="ARBA" id="ARBA00022723"/>
    </source>
</evidence>
<evidence type="ECO:0000313" key="10">
    <source>
        <dbReference type="EnsemblMetazoa" id="XP_038053345.1"/>
    </source>
</evidence>
<sequence length="400" mass="45400">MIANDDAVINLIAAIQFFVVLNNQKLLQIQQRRAFILQVLNVLTPAENNLPREPYCRLRVHLLLDLLREPLQLKKHCRVTQATFLKLLTVISTESHHGWDEDIQLLCFLFWLACGSAYRVVSAATGIPRSSICDIVHKVLKRVLNGIKTIIKLPQQDDIPVISRGFCRLANTDYISMAAGSIDGTHIKIMPPDSRREDYINHKLFYSINLQAVCDHRGVFLDVFAGYPGSVHDSRVLKCSPLYRQRDYPPEGYYLLGDTAYPCQSRPLAILTPYKAPASPIQGRYNYHCSRARTVIERAFGRMKTRWRSIFTKTLEISPVLAPKVAVACAIMHNVCVLSCDEWAEEADDDEDDPPNEQPAMEPDDLERGHVSAEPLRRHIAAQISAPLDIVQELHEHDYL</sequence>
<dbReference type="GO" id="GO:0016787">
    <property type="term" value="F:hydrolase activity"/>
    <property type="evidence" value="ECO:0007669"/>
    <property type="project" value="UniProtKB-KW"/>
</dbReference>
<evidence type="ECO:0000256" key="3">
    <source>
        <dbReference type="ARBA" id="ARBA00006958"/>
    </source>
</evidence>
<keyword evidence="11" id="KW-1185">Reference proteome</keyword>
<feature type="domain" description="DDE Tnp4" evidence="9">
    <location>
        <begin position="182"/>
        <end position="334"/>
    </location>
</feature>
<keyword evidence="6" id="KW-0378">Hydrolase</keyword>
<dbReference type="EnsemblMetazoa" id="XM_038197417.1">
    <property type="protein sequence ID" value="XP_038053345.1"/>
    <property type="gene ID" value="LOC119725829"/>
</dbReference>
<evidence type="ECO:0000256" key="4">
    <source>
        <dbReference type="ARBA" id="ARBA00022722"/>
    </source>
</evidence>
<evidence type="ECO:0000313" key="11">
    <source>
        <dbReference type="Proteomes" id="UP000887568"/>
    </source>
</evidence>
<dbReference type="PANTHER" id="PTHR22930:SF206">
    <property type="entry name" value="NUCLEASE HARBI1"/>
    <property type="match status" value="1"/>
</dbReference>
<dbReference type="GO" id="GO:0046872">
    <property type="term" value="F:metal ion binding"/>
    <property type="evidence" value="ECO:0007669"/>
    <property type="project" value="UniProtKB-KW"/>
</dbReference>
<proteinExistence type="inferred from homology"/>
<dbReference type="GO" id="GO:0004518">
    <property type="term" value="F:nuclease activity"/>
    <property type="evidence" value="ECO:0007669"/>
    <property type="project" value="UniProtKB-KW"/>
</dbReference>
<evidence type="ECO:0000256" key="7">
    <source>
        <dbReference type="ARBA" id="ARBA00023242"/>
    </source>
</evidence>